<dbReference type="EMBL" id="JAFBBU010000001">
    <property type="protein sequence ID" value="MBM7471683.1"/>
    <property type="molecule type" value="Genomic_DNA"/>
</dbReference>
<dbReference type="InterPro" id="IPR024078">
    <property type="entry name" value="LmbE-like_dom_sf"/>
</dbReference>
<dbReference type="InterPro" id="IPR017811">
    <property type="entry name" value="Mca"/>
</dbReference>
<dbReference type="PANTHER" id="PTHR12993">
    <property type="entry name" value="N-ACETYLGLUCOSAMINYL-PHOSPHATIDYLINOSITOL DE-N-ACETYLASE-RELATED"/>
    <property type="match status" value="1"/>
</dbReference>
<comment type="cofactor">
    <cofactor evidence="2">
        <name>Zn(2+)</name>
        <dbReference type="ChEBI" id="CHEBI:29105"/>
    </cofactor>
    <text evidence="2">Binds 1 zinc ion per subunit.</text>
</comment>
<dbReference type="Pfam" id="PF02585">
    <property type="entry name" value="PIG-L"/>
    <property type="match status" value="1"/>
</dbReference>
<sequence length="296" mass="33186">MALRLMAVHAHPDDESSKGAATYAYYLNRGAEVMVVSCTSGERGSILNEQLEARSWAERDIAGLRRHEMQAAQAAIGFQHRWLGYADSGLPDEGDPLPANAFAAIDVEISVLPLVKLIREFRPHVLLTYDENGGYPHPDHIRCHEVSMRAYRVAADGSQHPELGAPWQVSKLYYDRIFSYQRMQSIHTLLVETDPESPLLESFTQMRRWMTESPYLATTRVPAGEYFEVRDEALLAHASQVPPDSAFFFWPIDLQQKAWPTEDYQLVDSKVAVPAGAEEYESDLFAGIVETGGASE</sequence>
<dbReference type="NCBIfam" id="TIGR03446">
    <property type="entry name" value="mycothiol_Mca"/>
    <property type="match status" value="1"/>
</dbReference>
<gene>
    <name evidence="2" type="primary">mca</name>
    <name evidence="3" type="ORF">JOE66_001317</name>
</gene>
<comment type="function">
    <text evidence="2">A mycothiol (MSH, N-acetylcysteinyl-glucosaminyl-inositol) S-conjugate amidase, it recycles conjugated MSH to the N-acetyl cysteine conjugate (AcCys S-conjugate, a mercapturic acid) and the MSH precursor. Involved in MSH-dependent detoxification of a number of alkylating agents and antibiotics.</text>
</comment>
<dbReference type="PANTHER" id="PTHR12993:SF11">
    <property type="entry name" value="N-ACETYLGLUCOSAMINYL-PHOSPHATIDYLINOSITOL DE-N-ACETYLASE"/>
    <property type="match status" value="1"/>
</dbReference>
<feature type="binding site" evidence="2">
    <location>
        <position position="14"/>
    </location>
    <ligand>
        <name>Zn(2+)</name>
        <dbReference type="ChEBI" id="CHEBI:29105"/>
    </ligand>
</feature>
<dbReference type="InterPro" id="IPR003737">
    <property type="entry name" value="GlcNAc_PI_deacetylase-related"/>
</dbReference>
<reference evidence="3 4" key="1">
    <citation type="submission" date="2021-01" db="EMBL/GenBank/DDBJ databases">
        <title>Sequencing the genomes of 1000 actinobacteria strains.</title>
        <authorList>
            <person name="Klenk H.-P."/>
        </authorList>
    </citation>
    <scope>NUCLEOTIDE SEQUENCE [LARGE SCALE GENOMIC DNA]</scope>
    <source>
        <strain evidence="3 4">DSM 13057</strain>
    </source>
</reference>
<evidence type="ECO:0000256" key="1">
    <source>
        <dbReference type="ARBA" id="ARBA00022833"/>
    </source>
</evidence>
<evidence type="ECO:0000313" key="3">
    <source>
        <dbReference type="EMBL" id="MBM7471683.1"/>
    </source>
</evidence>
<keyword evidence="4" id="KW-1185">Reference proteome</keyword>
<dbReference type="Gene3D" id="3.40.50.10320">
    <property type="entry name" value="LmbE-like"/>
    <property type="match status" value="1"/>
</dbReference>
<dbReference type="GO" id="GO:0016787">
    <property type="term" value="F:hydrolase activity"/>
    <property type="evidence" value="ECO:0007669"/>
    <property type="project" value="UniProtKB-KW"/>
</dbReference>
<keyword evidence="2 3" id="KW-0378">Hydrolase</keyword>
<protein>
    <recommendedName>
        <fullName evidence="2">Mycothiol S-conjugate amidase</fullName>
        <ecNumber evidence="2">3.5.1.115</ecNumber>
    </recommendedName>
</protein>
<feature type="binding site" evidence="2">
    <location>
        <position position="140"/>
    </location>
    <ligand>
        <name>Zn(2+)</name>
        <dbReference type="ChEBI" id="CHEBI:29105"/>
    </ligand>
</feature>
<comment type="catalytic activity">
    <reaction evidence="2">
        <text>mycothiol S-conjugate + H2O = an N-acetyl-L-cysteine-S-conjugate + 1D-myo-inositol 2-amino-2-deoxy-alpha-D-glucopyranoside</text>
        <dbReference type="Rhea" id="RHEA:36543"/>
        <dbReference type="ChEBI" id="CHEBI:15377"/>
        <dbReference type="ChEBI" id="CHEBI:58718"/>
        <dbReference type="ChEBI" id="CHEBI:58886"/>
        <dbReference type="ChEBI" id="CHEBI:59633"/>
        <dbReference type="EC" id="3.5.1.115"/>
    </reaction>
</comment>
<name>A0ABS2L3K6_9MICO</name>
<comment type="similarity">
    <text evidence="2">Belongs to the MshB deacetylase family. Mca subfamily.</text>
</comment>
<dbReference type="SUPFAM" id="SSF102588">
    <property type="entry name" value="LmbE-like"/>
    <property type="match status" value="1"/>
</dbReference>
<evidence type="ECO:0000256" key="2">
    <source>
        <dbReference type="HAMAP-Rule" id="MF_01482"/>
    </source>
</evidence>
<comment type="caution">
    <text evidence="3">The sequence shown here is derived from an EMBL/GenBank/DDBJ whole genome shotgun (WGS) entry which is preliminary data.</text>
</comment>
<evidence type="ECO:0000313" key="4">
    <source>
        <dbReference type="Proteomes" id="UP000776164"/>
    </source>
</evidence>
<accession>A0ABS2L3K6</accession>
<dbReference type="Proteomes" id="UP000776164">
    <property type="component" value="Unassembled WGS sequence"/>
</dbReference>
<dbReference type="RefSeq" id="WP_372435480.1">
    <property type="nucleotide sequence ID" value="NZ_BAAAHT010000013.1"/>
</dbReference>
<feature type="binding site" evidence="2">
    <location>
        <position position="11"/>
    </location>
    <ligand>
        <name>Zn(2+)</name>
        <dbReference type="ChEBI" id="CHEBI:29105"/>
    </ligand>
</feature>
<proteinExistence type="inferred from homology"/>
<comment type="subunit">
    <text evidence="2">Monomer.</text>
</comment>
<dbReference type="EC" id="3.5.1.115" evidence="2"/>
<keyword evidence="2" id="KW-0479">Metal-binding</keyword>
<organism evidence="3 4">
    <name type="scientific">Subtercola frigoramans</name>
    <dbReference type="NCBI Taxonomy" id="120298"/>
    <lineage>
        <taxon>Bacteria</taxon>
        <taxon>Bacillati</taxon>
        <taxon>Actinomycetota</taxon>
        <taxon>Actinomycetes</taxon>
        <taxon>Micrococcales</taxon>
        <taxon>Microbacteriaceae</taxon>
        <taxon>Subtercola</taxon>
    </lineage>
</organism>
<dbReference type="HAMAP" id="MF_01482">
    <property type="entry name" value="Mca"/>
    <property type="match status" value="1"/>
</dbReference>
<keyword evidence="1 2" id="KW-0862">Zinc</keyword>